<evidence type="ECO:0008006" key="7">
    <source>
        <dbReference type="Google" id="ProtNLM"/>
    </source>
</evidence>
<evidence type="ECO:0000256" key="3">
    <source>
        <dbReference type="ARBA" id="ARBA00023237"/>
    </source>
</evidence>
<keyword evidence="2" id="KW-0472">Membrane</keyword>
<protein>
    <recommendedName>
        <fullName evidence="7">TonB-dependent receptor</fullName>
    </recommendedName>
</protein>
<proteinExistence type="predicted"/>
<name>A0A2I2M853_9FLAO</name>
<comment type="subcellular location">
    <subcellularLocation>
        <location evidence="1">Cell outer membrane</location>
    </subcellularLocation>
</comment>
<dbReference type="AlphaFoldDB" id="A0A2I2M853"/>
<dbReference type="Proteomes" id="UP000490060">
    <property type="component" value="Unassembled WGS sequence"/>
</dbReference>
<dbReference type="Gene3D" id="2.40.170.20">
    <property type="entry name" value="TonB-dependent receptor, beta-barrel domain"/>
    <property type="match status" value="1"/>
</dbReference>
<evidence type="ECO:0000313" key="5">
    <source>
        <dbReference type="EMBL" id="SOU88721.1"/>
    </source>
</evidence>
<feature type="chain" id="PRO_5014179741" description="TonB-dependent receptor" evidence="4">
    <location>
        <begin position="23"/>
        <end position="599"/>
    </location>
</feature>
<evidence type="ECO:0000256" key="1">
    <source>
        <dbReference type="ARBA" id="ARBA00004442"/>
    </source>
</evidence>
<accession>A0A2I2M853</accession>
<dbReference type="InterPro" id="IPR036942">
    <property type="entry name" value="Beta-barrel_TonB_sf"/>
</dbReference>
<sequence>MIKLIKKHLVLLVLFVISIANSQEKKASEKPVILKDSIIKTEVVNVVTSYVPKITDAFKIKQKPFIKHTKETQKKALEYTIFSVPVASTFIPKSGVMKKVDLGKREELYPNYFSLGFGTKMTPFAEAYIKNDDGYGGEFGAYLNFLLSANPVAEKPLSSTYYTMGLKLFYAQDERYYNWKAGINANRNKHNWYGLPKNITFKDATTSRIEPEQAYNFFNLFGEINIEDSSLEYAKISGSFFSDILSSSEFLVDGNALLKFPLDNIHRELNDLYINTTLSYLGTNFNNNYQTQDQLKHGFFTAGIHPSYNFLAHNFSVKIGAKSYFSMDMEKSTNQFLIYPDLEISYPIITNALDMYIGASGDLKTNNYHDLATKNPYISPTQKLLQTSKYEAFAGFRGKLKHQFSYHLKASYADIENKAFSSLNQSKSNGKNNAGSNAFSLFGYEYGNSFNTNYDNVSIISGFGELAFDGIKNLSIGLNGQYNQFTLTTQTEPWNTPEIKGELFGTYKADKWFAGTNLFFVGQRKGKLHAILPQKTFTTVNLDSYFDINFNGGYHFSDSFSVFLNLNNVLNNEYQRFHNFNVQGFQAMAGLTWKFDAIL</sequence>
<keyword evidence="3" id="KW-0998">Cell outer membrane</keyword>
<keyword evidence="4" id="KW-0732">Signal</keyword>
<dbReference type="GO" id="GO:0009279">
    <property type="term" value="C:cell outer membrane"/>
    <property type="evidence" value="ECO:0007669"/>
    <property type="project" value="UniProtKB-SubCell"/>
</dbReference>
<evidence type="ECO:0000256" key="4">
    <source>
        <dbReference type="SAM" id="SignalP"/>
    </source>
</evidence>
<reference evidence="5 6" key="1">
    <citation type="submission" date="2017-11" db="EMBL/GenBank/DDBJ databases">
        <authorList>
            <person name="Duchaud E."/>
        </authorList>
    </citation>
    <scope>NUCLEOTIDE SEQUENCE [LARGE SCALE GENOMIC DNA]</scope>
    <source>
        <strain evidence="5 6">TNO010</strain>
    </source>
</reference>
<feature type="signal peptide" evidence="4">
    <location>
        <begin position="1"/>
        <end position="22"/>
    </location>
</feature>
<dbReference type="SUPFAM" id="SSF56935">
    <property type="entry name" value="Porins"/>
    <property type="match status" value="1"/>
</dbReference>
<gene>
    <name evidence="5" type="ORF">TNO010_220160</name>
</gene>
<organism evidence="5 6">
    <name type="scientific">Tenacibaculum finnmarkense genomovar ulcerans</name>
    <dbReference type="NCBI Taxonomy" id="2781388"/>
    <lineage>
        <taxon>Bacteria</taxon>
        <taxon>Pseudomonadati</taxon>
        <taxon>Bacteroidota</taxon>
        <taxon>Flavobacteriia</taxon>
        <taxon>Flavobacteriales</taxon>
        <taxon>Flavobacteriaceae</taxon>
        <taxon>Tenacibaculum</taxon>
        <taxon>Tenacibaculum finnmarkense</taxon>
    </lineage>
</organism>
<evidence type="ECO:0000256" key="2">
    <source>
        <dbReference type="ARBA" id="ARBA00023136"/>
    </source>
</evidence>
<dbReference type="EMBL" id="OENE01000015">
    <property type="protein sequence ID" value="SOU88721.1"/>
    <property type="molecule type" value="Genomic_DNA"/>
</dbReference>
<dbReference type="RefSeq" id="WP_172505294.1">
    <property type="nucleotide sequence ID" value="NZ_OENE01000015.1"/>
</dbReference>
<evidence type="ECO:0000313" key="6">
    <source>
        <dbReference type="Proteomes" id="UP000490060"/>
    </source>
</evidence>